<dbReference type="SUPFAM" id="SSF49879">
    <property type="entry name" value="SMAD/FHA domain"/>
    <property type="match status" value="5"/>
</dbReference>
<dbReference type="InterPro" id="IPR024079">
    <property type="entry name" value="MetalloPept_cat_dom_sf"/>
</dbReference>
<dbReference type="Pfam" id="PF00498">
    <property type="entry name" value="FHA"/>
    <property type="match status" value="4"/>
</dbReference>
<proteinExistence type="predicted"/>
<dbReference type="EMBL" id="MUMY01000001">
    <property type="protein sequence ID" value="ONM50438.1"/>
    <property type="molecule type" value="Genomic_DNA"/>
</dbReference>
<comment type="caution">
    <text evidence="4">The sequence shown here is derived from an EMBL/GenBank/DDBJ whole genome shotgun (WGS) entry which is preliminary data.</text>
</comment>
<protein>
    <recommendedName>
        <fullName evidence="3">FHA domain-containing protein</fullName>
    </recommendedName>
</protein>
<dbReference type="InterPro" id="IPR000253">
    <property type="entry name" value="FHA_dom"/>
</dbReference>
<reference evidence="4 5" key="1">
    <citation type="journal article" date="2016" name="Antonie Van Leeuwenhoek">
        <title>Nocardia donostiensis sp. nov., isolated from human respiratory specimens.</title>
        <authorList>
            <person name="Ercibengoa M."/>
            <person name="Bell M."/>
            <person name="Marimon J.M."/>
            <person name="Humrighouse B."/>
            <person name="Klenk H.P."/>
            <person name="Potter G."/>
            <person name="Perez-Trallero E."/>
        </authorList>
    </citation>
    <scope>NUCLEOTIDE SEQUENCE [LARGE SCALE GENOMIC DNA]</scope>
    <source>
        <strain evidence="4 5">X1655</strain>
    </source>
</reference>
<dbReference type="Pfam" id="PF25547">
    <property type="entry name" value="WXG100_2"/>
    <property type="match status" value="1"/>
</dbReference>
<dbReference type="CDD" id="cd00060">
    <property type="entry name" value="FHA"/>
    <property type="match status" value="5"/>
</dbReference>
<feature type="domain" description="FHA" evidence="3">
    <location>
        <begin position="1153"/>
        <end position="1205"/>
    </location>
</feature>
<accession>A0A1V2TLS7</accession>
<feature type="domain" description="FHA" evidence="3">
    <location>
        <begin position="937"/>
        <end position="996"/>
    </location>
</feature>
<keyword evidence="5" id="KW-1185">Reference proteome</keyword>
<feature type="domain" description="FHA" evidence="3">
    <location>
        <begin position="643"/>
        <end position="696"/>
    </location>
</feature>
<evidence type="ECO:0000256" key="2">
    <source>
        <dbReference type="SAM" id="MobiDB-lite"/>
    </source>
</evidence>
<keyword evidence="1" id="KW-0597">Phosphoprotein</keyword>
<dbReference type="InterPro" id="IPR008984">
    <property type="entry name" value="SMAD_FHA_dom_sf"/>
</dbReference>
<dbReference type="STRING" id="1538463.B0T36_01695"/>
<evidence type="ECO:0000259" key="3">
    <source>
        <dbReference type="PROSITE" id="PS50006"/>
    </source>
</evidence>
<evidence type="ECO:0000256" key="1">
    <source>
        <dbReference type="ARBA" id="ARBA00022553"/>
    </source>
</evidence>
<dbReference type="PROSITE" id="PS50006">
    <property type="entry name" value="FHA_DOMAIN"/>
    <property type="match status" value="3"/>
</dbReference>
<organism evidence="4 5">
    <name type="scientific">Nocardia donostiensis</name>
    <dbReference type="NCBI Taxonomy" id="1538463"/>
    <lineage>
        <taxon>Bacteria</taxon>
        <taxon>Bacillati</taxon>
        <taxon>Actinomycetota</taxon>
        <taxon>Actinomycetes</taxon>
        <taxon>Mycobacteriales</taxon>
        <taxon>Nocardiaceae</taxon>
        <taxon>Nocardia</taxon>
    </lineage>
</organism>
<evidence type="ECO:0000313" key="4">
    <source>
        <dbReference type="EMBL" id="ONM50438.1"/>
    </source>
</evidence>
<dbReference type="Gene3D" id="2.60.200.20">
    <property type="match status" value="4"/>
</dbReference>
<feature type="region of interest" description="Disordered" evidence="2">
    <location>
        <begin position="556"/>
        <end position="643"/>
    </location>
</feature>
<gene>
    <name evidence="4" type="ORF">B0T46_00465</name>
</gene>
<dbReference type="InterPro" id="IPR057746">
    <property type="entry name" value="CpnT-like_N"/>
</dbReference>
<name>A0A1V2TLS7_9NOCA</name>
<evidence type="ECO:0000313" key="5">
    <source>
        <dbReference type="Proteomes" id="UP000188836"/>
    </source>
</evidence>
<dbReference type="Proteomes" id="UP000188836">
    <property type="component" value="Unassembled WGS sequence"/>
</dbReference>
<dbReference type="GO" id="GO:0008237">
    <property type="term" value="F:metallopeptidase activity"/>
    <property type="evidence" value="ECO:0007669"/>
    <property type="project" value="InterPro"/>
</dbReference>
<sequence>MVAGLPLVVRDLVIGHWPRTDSEGMRACGDAYLKACTELNAQADDYEAESAVAEGSVSGRTRDGMSERNGKIVAALRAKAALCESLGRQCHDTADMTIQTQHLLIMTGVVLAAQLAYDAALFIYGGGFKALADRLAAEQTMRMAVSRFAVGVADNVATGAARRAALHGAIHAGKIGALSGGAISVGAQVWDIQSGVRDEFDVAAFLEMVLGGTVGGVVGAEVGRRLAPRLFGRFLGSGPTSRAGLVGSHLGRTMLLGGAGGLAGGVAGAVPSLIIHGDEIQSLGDIFRMVRESAVTGFAGGFVGAAGSGLRVHSPGWSSMPRNELSASVARQGRFSTRVEELLRSEPPPVVEPVPEAFPVAGGGRERVIERLTFHDGTQLLRETVPTKNEAYERFFTALIADAVGARSPAVHLAGDQIYTQVIPGESGAEVFLREPGAGQRLAATPSGTRLGILDVLTGVGGRSPDEWVLDGSGQVWNVSPGHLAAPTDGRQSSVFARQFAERDASGEIKWKDHSLPRSEIAEIRARVEQLRPIYEAAGYRDVHDAMRHRLDELEQHAPETSGPERVTAPRVAPPPDVDVSTFDDGGATPAGHTGDTGDSPSQVVADPVPVQPGAHEGSNQRSPVRLEFGEGPPVRVDPDRPVVLGTAETSPFVSQLRGRSGIAEEHAVVGLDESGRVWIRDDGGGDGVWVNGEKLARNQAWVLADGDEVALGPDFVAETKTVSVDDSRLPPAGLSFGPDEPPISLAPGEQVLVDIGTAELRSSGTLPQAIVGRDFDGRVWVRDPASDTDGAPRVEVGDEAVGGDKRYVDPGETVKLGDRTGRLDVEFFRDQTLVRVYEDANQLGIRPGEEASFGLSRAIQVDAYGRVWVVDRGSDDTHVNGERLAMGERRLLHPGDTLQYGPVRHSIDFLPVYAVGDVKPVQVMLGSGAHSAPVRLDPGRAVEIGTDARSPFSSQLRHSSGVGDQHAAMVLDHDGRVRIRDTGEPAGVWVNGERIPTGRWVTLTEGAEVSLGPDFVAAVRTAAHPDTTSPAAHFGFESRPKVTLEPGQQTLVDIRNGFSRMVGEPMRAVLVGRDFDGRIWVRSSDSEGSPRIEVDGRPIPPGEKRYVGPDAMVSFDHHVGKLEVYGEGRPVQLRLSDDQDMPPLTLQRGAVVKLGSDPDSPLASEFASAGAPGHHATIYRDMNGLLWLRDENTGAGTWVNGNKMEPGKTAMMLPDDRLRMGGWLGAAQFSTGYSHQPYEVGVKLTGAYGDQPLRIASGEPVVLGSGRDAVLPPELANSAMRDLLSEQHAVLGAYPSGRLWVTPHEAAEAPTYVNGREIAPGEKTPLYSGDSIGLGADTEFTVAYQSPEGGPLVELVDRTPETLKALQHLAAVPEHIYVRVAEFLNDQGGGIVIGNKPVWALRGLEETEFHPNDNRVKWKWVSGEYVPAEGRLYVDAGRAFGDRAHGDLVWHEFGHAADDAYGWRSEEDDWQQLHAQVIGTLQTAPDWNNHYNSPVELFAAAFSAWVGGPGRLLAFANGNVGAAAKLNAFFDGAFL</sequence>
<dbReference type="Gene3D" id="3.40.390.10">
    <property type="entry name" value="Collagenase (Catalytic Domain)"/>
    <property type="match status" value="1"/>
</dbReference>
<dbReference type="SMART" id="SM00240">
    <property type="entry name" value="FHA"/>
    <property type="match status" value="3"/>
</dbReference>